<proteinExistence type="predicted"/>
<evidence type="ECO:0000256" key="1">
    <source>
        <dbReference type="SAM" id="Phobius"/>
    </source>
</evidence>
<feature type="transmembrane region" description="Helical" evidence="1">
    <location>
        <begin position="90"/>
        <end position="109"/>
    </location>
</feature>
<dbReference type="AlphaFoldDB" id="A0A2G3PSM5"/>
<evidence type="ECO:0000313" key="3">
    <source>
        <dbReference type="Proteomes" id="UP000225108"/>
    </source>
</evidence>
<feature type="transmembrane region" description="Helical" evidence="1">
    <location>
        <begin position="60"/>
        <end position="78"/>
    </location>
</feature>
<feature type="transmembrane region" description="Helical" evidence="1">
    <location>
        <begin position="31"/>
        <end position="54"/>
    </location>
</feature>
<comment type="caution">
    <text evidence="2">The sequence shown here is derived from an EMBL/GenBank/DDBJ whole genome shotgun (WGS) entry which is preliminary data.</text>
</comment>
<dbReference type="InterPro" id="IPR021385">
    <property type="entry name" value="DUF3017"/>
</dbReference>
<reference evidence="2 3" key="1">
    <citation type="submission" date="2017-10" db="EMBL/GenBank/DDBJ databases">
        <title>The draft genome sequence of Williamsia sp. BULT 1.1 isolated from the semi-arid grassland soils from South Africa.</title>
        <authorList>
            <person name="Kabwe M.H."/>
            <person name="Govender N."/>
            <person name="Mutseka Lunga P."/>
            <person name="Vikram S."/>
            <person name="Makhalanyane T.P."/>
        </authorList>
    </citation>
    <scope>NUCLEOTIDE SEQUENCE [LARGE SCALE GENOMIC DNA]</scope>
    <source>
        <strain evidence="2 3">BULT 1.1</strain>
    </source>
</reference>
<organism evidence="2 3">
    <name type="scientific">Williamsia marianensis</name>
    <dbReference type="NCBI Taxonomy" id="85044"/>
    <lineage>
        <taxon>Bacteria</taxon>
        <taxon>Bacillati</taxon>
        <taxon>Actinomycetota</taxon>
        <taxon>Actinomycetes</taxon>
        <taxon>Mycobacteriales</taxon>
        <taxon>Nocardiaceae</taxon>
        <taxon>Williamsia</taxon>
    </lineage>
</organism>
<dbReference type="RefSeq" id="WP_099381886.1">
    <property type="nucleotide sequence ID" value="NZ_PEBD01000004.1"/>
</dbReference>
<dbReference type="EMBL" id="PEBD01000004">
    <property type="protein sequence ID" value="PHV68795.1"/>
    <property type="molecule type" value="Genomic_DNA"/>
</dbReference>
<sequence>MTPRSSDTRGGADRAARNRARRLHQVRRLRWVLVQIPFLAVVALVVIAAVFLVFDRWRRGAFVFGSAALLAALLRAVLPSSRVGLLEVRGRFADVVTMASAGVAILWLATSIDPLGTD</sequence>
<gene>
    <name evidence="2" type="ORF">CSW57_06470</name>
</gene>
<name>A0A2G3PSM5_WILMA</name>
<dbReference type="Proteomes" id="UP000225108">
    <property type="component" value="Unassembled WGS sequence"/>
</dbReference>
<evidence type="ECO:0000313" key="2">
    <source>
        <dbReference type="EMBL" id="PHV68795.1"/>
    </source>
</evidence>
<keyword evidence="1" id="KW-1133">Transmembrane helix</keyword>
<keyword evidence="1" id="KW-0812">Transmembrane</keyword>
<protein>
    <recommendedName>
        <fullName evidence="4">DUF3017 family protein</fullName>
    </recommendedName>
</protein>
<keyword evidence="1" id="KW-0472">Membrane</keyword>
<evidence type="ECO:0008006" key="4">
    <source>
        <dbReference type="Google" id="ProtNLM"/>
    </source>
</evidence>
<dbReference type="Pfam" id="PF11222">
    <property type="entry name" value="DUF3017"/>
    <property type="match status" value="1"/>
</dbReference>
<accession>A0A2G3PSM5</accession>